<protein>
    <submittedName>
        <fullName evidence="2">Uncharacterized protein</fullName>
    </submittedName>
</protein>
<proteinExistence type="predicted"/>
<dbReference type="EMBL" id="CP120863">
    <property type="protein sequence ID" value="WFE91738.1"/>
    <property type="molecule type" value="Genomic_DNA"/>
</dbReference>
<sequence length="90" mass="10079">MKADVQALLVSLTDTAAGYFLLQGLSGRLNENGIRVSGEGGSQGQLTDDDVKKLHADPRIDPRNRSHPDPDKRYDPELRKRYDEACNRKK</sequence>
<accession>A0ABY8F8A7</accession>
<keyword evidence="3" id="KW-1185">Reference proteome</keyword>
<organism evidence="2 3">
    <name type="scientific">Roseibium porphyridii</name>
    <dbReference type="NCBI Taxonomy" id="2866279"/>
    <lineage>
        <taxon>Bacteria</taxon>
        <taxon>Pseudomonadati</taxon>
        <taxon>Pseudomonadota</taxon>
        <taxon>Alphaproteobacteria</taxon>
        <taxon>Hyphomicrobiales</taxon>
        <taxon>Stappiaceae</taxon>
        <taxon>Roseibium</taxon>
    </lineage>
</organism>
<feature type="compositionally biased region" description="Basic and acidic residues" evidence="1">
    <location>
        <begin position="49"/>
        <end position="90"/>
    </location>
</feature>
<reference evidence="2 3" key="1">
    <citation type="submission" date="2023-03" db="EMBL/GenBank/DDBJ databases">
        <title>Roseibium porphyridii sp. nov. and Roseibium rhodosorbium sp. nov. isolated from marine algae, Porphyridium cruentum and Rhodosorus marinus, respectively.</title>
        <authorList>
            <person name="Lee M.W."/>
            <person name="Choi B.J."/>
            <person name="Lee J.K."/>
            <person name="Choi D.G."/>
            <person name="Baek J.H."/>
            <person name="Bayburt H."/>
            <person name="Kim J.M."/>
            <person name="Han D.M."/>
            <person name="Kim K.H."/>
            <person name="Jeon C.O."/>
        </authorList>
    </citation>
    <scope>NUCLEOTIDE SEQUENCE [LARGE SCALE GENOMIC DNA]</scope>
    <source>
        <strain evidence="2 3">KMA01</strain>
    </source>
</reference>
<feature type="region of interest" description="Disordered" evidence="1">
    <location>
        <begin position="34"/>
        <end position="90"/>
    </location>
</feature>
<evidence type="ECO:0000313" key="3">
    <source>
        <dbReference type="Proteomes" id="UP001209803"/>
    </source>
</evidence>
<gene>
    <name evidence="2" type="ORF">K1718_10365</name>
</gene>
<name>A0ABY8F8A7_9HYPH</name>
<dbReference type="RefSeq" id="WP_265684344.1">
    <property type="nucleotide sequence ID" value="NZ_CP120863.1"/>
</dbReference>
<evidence type="ECO:0000313" key="2">
    <source>
        <dbReference type="EMBL" id="WFE91738.1"/>
    </source>
</evidence>
<evidence type="ECO:0000256" key="1">
    <source>
        <dbReference type="SAM" id="MobiDB-lite"/>
    </source>
</evidence>
<dbReference type="Proteomes" id="UP001209803">
    <property type="component" value="Chromosome"/>
</dbReference>